<dbReference type="GeneID" id="6083230"/>
<reference evidence="1 3" key="1">
    <citation type="journal article" date="2008" name="Nature">
        <title>The genome of Laccaria bicolor provides insights into mycorrhizal symbiosis.</title>
        <authorList>
            <person name="Martin F."/>
            <person name="Aerts A."/>
            <person name="Ahren D."/>
            <person name="Brun A."/>
            <person name="Danchin E.G.J."/>
            <person name="Duchaussoy F."/>
            <person name="Gibon J."/>
            <person name="Kohler A."/>
            <person name="Lindquist E."/>
            <person name="Pereda V."/>
            <person name="Salamov A."/>
            <person name="Shapiro H.J."/>
            <person name="Wuyts J."/>
            <person name="Blaudez D."/>
            <person name="Buee M."/>
            <person name="Brokstein P."/>
            <person name="Canbaeck B."/>
            <person name="Cohen D."/>
            <person name="Courty P.E."/>
            <person name="Coutinho P.M."/>
            <person name="Delaruelle C."/>
            <person name="Detter J.C."/>
            <person name="Deveau A."/>
            <person name="DiFazio S."/>
            <person name="Duplessis S."/>
            <person name="Fraissinet-Tachet L."/>
            <person name="Lucic E."/>
            <person name="Frey-Klett P."/>
            <person name="Fourrey C."/>
            <person name="Feussner I."/>
            <person name="Gay G."/>
            <person name="Grimwood J."/>
            <person name="Hoegger P.J."/>
            <person name="Jain P."/>
            <person name="Kilaru S."/>
            <person name="Labbe J."/>
            <person name="Lin Y.C."/>
            <person name="Legue V."/>
            <person name="Le Tacon F."/>
            <person name="Marmeisse R."/>
            <person name="Melayah D."/>
            <person name="Montanini B."/>
            <person name="Muratet M."/>
            <person name="Nehls U."/>
            <person name="Niculita-Hirzel H."/>
            <person name="Oudot-Le Secq M.P."/>
            <person name="Peter M."/>
            <person name="Quesneville H."/>
            <person name="Rajashekar B."/>
            <person name="Reich M."/>
            <person name="Rouhier N."/>
            <person name="Schmutz J."/>
            <person name="Yin T."/>
            <person name="Chalot M."/>
            <person name="Henrissat B."/>
            <person name="Kuees U."/>
            <person name="Lucas S."/>
            <person name="Van de Peer Y."/>
            <person name="Podila G.K."/>
            <person name="Polle A."/>
            <person name="Pukkila P.J."/>
            <person name="Richardson P.M."/>
            <person name="Rouze P."/>
            <person name="Sanders I.R."/>
            <person name="Stajich J.E."/>
            <person name="Tunlid A."/>
            <person name="Tuskan G."/>
            <person name="Grigoriev I.V."/>
        </authorList>
    </citation>
    <scope>NUCLEOTIDE SEQUENCE [LARGE SCALE GENOMIC DNA]</scope>
    <source>
        <strain evidence="3">S238N-H82 / ATCC MYA-4686</strain>
    </source>
</reference>
<protein>
    <submittedName>
        <fullName evidence="1">Predicted protein</fullName>
    </submittedName>
</protein>
<dbReference type="OrthoDB" id="3101121at2759"/>
<dbReference type="Proteomes" id="UP000001194">
    <property type="component" value="Unassembled WGS sequence"/>
</dbReference>
<evidence type="ECO:0000313" key="3">
    <source>
        <dbReference type="Proteomes" id="UP000001194"/>
    </source>
</evidence>
<dbReference type="RefSeq" id="XP_001887579.1">
    <property type="nucleotide sequence ID" value="XM_001887544.1"/>
</dbReference>
<organism evidence="3">
    <name type="scientific">Laccaria bicolor (strain S238N-H82 / ATCC MYA-4686)</name>
    <name type="common">Bicoloured deceiver</name>
    <name type="synonym">Laccaria laccata var. bicolor</name>
    <dbReference type="NCBI Taxonomy" id="486041"/>
    <lineage>
        <taxon>Eukaryota</taxon>
        <taxon>Fungi</taxon>
        <taxon>Dikarya</taxon>
        <taxon>Basidiomycota</taxon>
        <taxon>Agaricomycotina</taxon>
        <taxon>Agaricomycetes</taxon>
        <taxon>Agaricomycetidae</taxon>
        <taxon>Agaricales</taxon>
        <taxon>Agaricineae</taxon>
        <taxon>Hydnangiaceae</taxon>
        <taxon>Laccaria</taxon>
    </lineage>
</organism>
<accession>B0DUL9</accession>
<keyword evidence="3" id="KW-1185">Reference proteome</keyword>
<dbReference type="HOGENOM" id="CLU_1086139_0_0_1"/>
<proteinExistence type="predicted"/>
<dbReference type="InParanoid" id="B0DUL9"/>
<dbReference type="RefSeq" id="XP_001887580.1">
    <property type="nucleotide sequence ID" value="XM_001887545.1"/>
</dbReference>
<dbReference type="KEGG" id="lbc:LACBIDRAFT_333029"/>
<dbReference type="AlphaFoldDB" id="B0DUL9"/>
<dbReference type="KEGG" id="lbc:LACBIDRAFT_333030"/>
<sequence length="256" mass="27983">MFSCFKGTQPSVLYTCLHMCNLPQVELASHFSKGMLHGYMGTLIIPPPSICHAKIKKAPKECNITLGLSFASEKDWTKHVDSTAHKTNVCKAAAILTTKISSFFTKKVTPTASSSTSTSLTPIHLFPTIPNRGPVRLAPLSNDPHPITLGEVSSTHITLLNRFKAAINALPLVIPIGINSEDLAAFSGNPVALIDPDNKPWEVLDQVLNWFGRFGMDGMYDWVKACVEGLHIGEALPKGKIQQLIEAMELVKHLKF</sequence>
<dbReference type="EMBL" id="DS547136">
    <property type="protein sequence ID" value="EDR01766.1"/>
    <property type="molecule type" value="Genomic_DNA"/>
</dbReference>
<name>B0DUL9_LACBS</name>
<dbReference type="GeneID" id="6083172"/>
<dbReference type="EMBL" id="DS547136">
    <property type="protein sequence ID" value="EDR01767.1"/>
    <property type="molecule type" value="Genomic_DNA"/>
</dbReference>
<gene>
    <name evidence="1" type="ORF">LACBIDRAFT_333029</name>
    <name evidence="2" type="ORF">LACBIDRAFT_333030</name>
</gene>
<evidence type="ECO:0000313" key="1">
    <source>
        <dbReference type="EMBL" id="EDR01766.1"/>
    </source>
</evidence>
<evidence type="ECO:0000313" key="2">
    <source>
        <dbReference type="EMBL" id="EDR01767.1"/>
    </source>
</evidence>